<organism evidence="13 14">
    <name type="scientific">Peronospora belbahrii</name>
    <dbReference type="NCBI Taxonomy" id="622444"/>
    <lineage>
        <taxon>Eukaryota</taxon>
        <taxon>Sar</taxon>
        <taxon>Stramenopiles</taxon>
        <taxon>Oomycota</taxon>
        <taxon>Peronosporomycetes</taxon>
        <taxon>Peronosporales</taxon>
        <taxon>Peronosporaceae</taxon>
        <taxon>Peronospora</taxon>
    </lineage>
</organism>
<evidence type="ECO:0000256" key="6">
    <source>
        <dbReference type="PROSITE-ProRule" id="PRU00108"/>
    </source>
</evidence>
<feature type="compositionally biased region" description="Basic and acidic residues" evidence="9">
    <location>
        <begin position="1153"/>
        <end position="1166"/>
    </location>
</feature>
<reference evidence="13 14" key="1">
    <citation type="submission" date="2021-11" db="EMBL/GenBank/DDBJ databases">
        <authorList>
            <person name="Islam A."/>
            <person name="Islam S."/>
            <person name="Flora M.S."/>
            <person name="Rahman M."/>
            <person name="Ziaur R.M."/>
            <person name="Epstein J.H."/>
            <person name="Hassan M."/>
            <person name="Klassen M."/>
            <person name="Woodard K."/>
            <person name="Webb A."/>
            <person name="Webby R.J."/>
            <person name="El Zowalaty M.E."/>
        </authorList>
    </citation>
    <scope>NUCLEOTIDE SEQUENCE [LARGE SCALE GENOMIC DNA]</scope>
    <source>
        <strain evidence="13">Pbs1</strain>
    </source>
</reference>
<feature type="region of interest" description="Disordered" evidence="9">
    <location>
        <begin position="886"/>
        <end position="913"/>
    </location>
</feature>
<feature type="domain" description="PHD-type" evidence="10">
    <location>
        <begin position="211"/>
        <end position="264"/>
    </location>
</feature>
<feature type="region of interest" description="Disordered" evidence="9">
    <location>
        <begin position="81"/>
        <end position="179"/>
    </location>
</feature>
<evidence type="ECO:0000259" key="10">
    <source>
        <dbReference type="PROSITE" id="PS50016"/>
    </source>
</evidence>
<dbReference type="CDD" id="cd00086">
    <property type="entry name" value="homeodomain"/>
    <property type="match status" value="3"/>
</dbReference>
<feature type="compositionally biased region" description="Basic and acidic residues" evidence="9">
    <location>
        <begin position="148"/>
        <end position="159"/>
    </location>
</feature>
<dbReference type="InterPro" id="IPR009057">
    <property type="entry name" value="Homeodomain-like_sf"/>
</dbReference>
<feature type="DNA-binding region" description="Homeobox" evidence="6">
    <location>
        <begin position="1093"/>
        <end position="1157"/>
    </location>
</feature>
<evidence type="ECO:0000256" key="7">
    <source>
        <dbReference type="PROSITE-ProRule" id="PRU00175"/>
    </source>
</evidence>
<feature type="compositionally biased region" description="Polar residues" evidence="9">
    <location>
        <begin position="1186"/>
        <end position="1197"/>
    </location>
</feature>
<keyword evidence="6 8" id="KW-0371">Homeobox</keyword>
<feature type="compositionally biased region" description="Low complexity" evidence="9">
    <location>
        <begin position="886"/>
        <end position="903"/>
    </location>
</feature>
<feature type="domain" description="RING-type" evidence="12">
    <location>
        <begin position="214"/>
        <end position="262"/>
    </location>
</feature>
<evidence type="ECO:0000256" key="4">
    <source>
        <dbReference type="ARBA" id="ARBA00022771"/>
    </source>
</evidence>
<dbReference type="Gene3D" id="3.30.40.10">
    <property type="entry name" value="Zinc/RING finger domain, C3HC4 (zinc finger)"/>
    <property type="match status" value="1"/>
</dbReference>
<feature type="compositionally biased region" description="Low complexity" evidence="9">
    <location>
        <begin position="525"/>
        <end position="540"/>
    </location>
</feature>
<dbReference type="Pfam" id="PF00046">
    <property type="entry name" value="Homeodomain"/>
    <property type="match status" value="3"/>
</dbReference>
<dbReference type="PROSITE" id="PS50071">
    <property type="entry name" value="HOMEOBOX_2"/>
    <property type="match status" value="3"/>
</dbReference>
<keyword evidence="6 8" id="KW-0238">DNA-binding</keyword>
<evidence type="ECO:0000313" key="14">
    <source>
        <dbReference type="Proteomes" id="UP001158986"/>
    </source>
</evidence>
<dbReference type="PROSITE" id="PS50016">
    <property type="entry name" value="ZF_PHD_2"/>
    <property type="match status" value="1"/>
</dbReference>
<feature type="compositionally biased region" description="Acidic residues" evidence="9">
    <location>
        <begin position="33"/>
        <end position="46"/>
    </location>
</feature>
<dbReference type="InterPro" id="IPR011011">
    <property type="entry name" value="Znf_FYVE_PHD"/>
</dbReference>
<dbReference type="InterPro" id="IPR013083">
    <property type="entry name" value="Znf_RING/FYVE/PHD"/>
</dbReference>
<feature type="region of interest" description="Disordered" evidence="9">
    <location>
        <begin position="29"/>
        <end position="55"/>
    </location>
</feature>
<keyword evidence="4 7" id="KW-0863">Zinc-finger</keyword>
<dbReference type="InterPro" id="IPR019786">
    <property type="entry name" value="Zinc_finger_PHD-type_CS"/>
</dbReference>
<proteinExistence type="inferred from homology"/>
<dbReference type="InterPro" id="IPR019787">
    <property type="entry name" value="Znf_PHD-finger"/>
</dbReference>
<feature type="DNA-binding region" description="Homeobox" evidence="6">
    <location>
        <begin position="909"/>
        <end position="983"/>
    </location>
</feature>
<dbReference type="SUPFAM" id="SSF46689">
    <property type="entry name" value="Homeodomain-like"/>
    <property type="match status" value="3"/>
</dbReference>
<comment type="subcellular location">
    <subcellularLocation>
        <location evidence="1 6 8">Nucleus</location>
    </subcellularLocation>
</comment>
<dbReference type="InterPro" id="IPR001356">
    <property type="entry name" value="HD"/>
</dbReference>
<feature type="domain" description="Homeobox" evidence="11">
    <location>
        <begin position="907"/>
        <end position="982"/>
    </location>
</feature>
<dbReference type="SMART" id="SM00389">
    <property type="entry name" value="HOX"/>
    <property type="match status" value="3"/>
</dbReference>
<comment type="similarity">
    <text evidence="2">Belongs to the Caudal homeobox family.</text>
</comment>
<feature type="region of interest" description="Disordered" evidence="9">
    <location>
        <begin position="268"/>
        <end position="305"/>
    </location>
</feature>
<dbReference type="InterPro" id="IPR001841">
    <property type="entry name" value="Znf_RING"/>
</dbReference>
<feature type="domain" description="Homeobox" evidence="11">
    <location>
        <begin position="1091"/>
        <end position="1156"/>
    </location>
</feature>
<protein>
    <submittedName>
        <fullName evidence="13">Uncharacterized protein</fullName>
    </submittedName>
</protein>
<dbReference type="PROSITE" id="PS50089">
    <property type="entry name" value="ZF_RING_2"/>
    <property type="match status" value="1"/>
</dbReference>
<dbReference type="CDD" id="cd15489">
    <property type="entry name" value="PHD_SF"/>
    <property type="match status" value="1"/>
</dbReference>
<dbReference type="PANTHER" id="PTHR24332:SF9">
    <property type="entry name" value="HOMEOTIC PROTEIN CAUDAL"/>
    <property type="match status" value="1"/>
</dbReference>
<feature type="compositionally biased region" description="Polar residues" evidence="9">
    <location>
        <begin position="106"/>
        <end position="117"/>
    </location>
</feature>
<dbReference type="PANTHER" id="PTHR24332">
    <property type="entry name" value="HOMEOBOX PROTEIN CDX"/>
    <property type="match status" value="1"/>
</dbReference>
<evidence type="ECO:0000256" key="3">
    <source>
        <dbReference type="ARBA" id="ARBA00022723"/>
    </source>
</evidence>
<feature type="region of interest" description="Disordered" evidence="9">
    <location>
        <begin position="502"/>
        <end position="541"/>
    </location>
</feature>
<accession>A0ABN8CKW7</accession>
<feature type="region of interest" description="Disordered" evidence="9">
    <location>
        <begin position="995"/>
        <end position="1018"/>
    </location>
</feature>
<feature type="DNA-binding region" description="Homeobox" evidence="6">
    <location>
        <begin position="535"/>
        <end position="607"/>
    </location>
</feature>
<evidence type="ECO:0000259" key="11">
    <source>
        <dbReference type="PROSITE" id="PS50071"/>
    </source>
</evidence>
<sequence>MGDVEMEEKMAINDATERKKALLVYKNKLQSASDDDDASDEEEEEIAFSKSDARDFSSPARVAGHYLDLTQGPTELTAMKVTEKVDYEDEEEGGLKVEKDDEESINAPSDNDLDSSITPRRPETEEDDDEFLKSSTLSSISNLNENNDYPKKTRAHSETDSASEAAANLAPSPSLSSTSIQNVDSATTLTLKSCTSNVGAIIAARRRTVARKECEVCHEPRNGRRALLCVQCKCMYHTSCFRQQFSRLIQGLNRQWCCPECEPAAKSEPAEKLSSSTPRKQQRVDSSTKSRANRNVKSSFMTRSKTDCDDRSGLVGGLTGAAAEIEVQRLTDLALRGGKNINATILEQTGEMLHISQALMNEISSIMDPAWHNEPNSATLHGVIYNANSDNSSYDVKCEQQQQPAPSSSPPPFMLVPASSSTHASSASFAQIVATSDKKSHADGGNGNSAAWNATAPSTVSEKNILLRRVHNGLDSLKQLLEQLQVAGIQFEIDFIKEVKAAPNQDRKGEPSTGARKSQSSMGTAGRSASGSKGKSGASRLYSSKQIQKLEEWYQRSSRPESSEIHSMYRIINCPDYADPELQPEGISVKQIRIWFDNRRAKERLDYMRLKMKDISTTDMDADSVKKMKAAYIDEAKEVLEARVSRMRENGQSSGQVVDEADMALIANTGYQSMYGKMPKASLSGAGKVNSGLLNATKDGIEGLRSLSSFGSSSQKKRIRIDYVASVRKTIKDARDAGKSEEETKALRTAAIERARERLHVPYKNARTGPSKPLGKEEVSHMKMKILKLLEEDAPAEELTDIIELLLSLIIPHTVLIDSGIQQQLELILLAHKDNKELVRQTKKLQGEFQSIVENGDAPSVVAAMAGEPSSSKKRKDKSRSLLLSVDTESLPGTPGSSPNSGPTPSPESRRPRVKFSLAQLVKLEKYFHKEDTPSKKKLDKIAARLNGIASLDPSSDAAQRSIDYKQIRCWFYKRRSANQPPQALGGADLHIDEAAVSSSSSSDTESDDDNLSDKGRIKSKLNTMTPFLGGSAAKRKAPWSDDKIDVKRVKNATSIQTAFSGVSDVENKEEVIINKSDDDSTGSMHAGQVFNVKQLATIIEEYEKNPRPTEARLEDLLKVLNQSDHTDGHSANASGVTKRQIKSWFSKRRAKERRDLIKMKTKEPWVDTQESSGSGSDGDEHAETTTKPMTVSQAGQANVIEGAVGERRTYDGAEDMTVDA</sequence>
<feature type="region of interest" description="Disordered" evidence="9">
    <location>
        <begin position="393"/>
        <end position="420"/>
    </location>
</feature>
<dbReference type="SUPFAM" id="SSF57903">
    <property type="entry name" value="FYVE/PHD zinc finger"/>
    <property type="match status" value="1"/>
</dbReference>
<gene>
    <name evidence="13" type="ORF">PBS001_LOCUS554</name>
</gene>
<feature type="domain" description="Homeobox" evidence="11">
    <location>
        <begin position="533"/>
        <end position="606"/>
    </location>
</feature>
<name>A0ABN8CKW7_9STRA</name>
<dbReference type="PROSITE" id="PS01359">
    <property type="entry name" value="ZF_PHD_1"/>
    <property type="match status" value="1"/>
</dbReference>
<evidence type="ECO:0000259" key="12">
    <source>
        <dbReference type="PROSITE" id="PS50089"/>
    </source>
</evidence>
<feature type="region of interest" description="Disordered" evidence="9">
    <location>
        <begin position="1153"/>
        <end position="1221"/>
    </location>
</feature>
<evidence type="ECO:0000256" key="9">
    <source>
        <dbReference type="SAM" id="MobiDB-lite"/>
    </source>
</evidence>
<evidence type="ECO:0000256" key="8">
    <source>
        <dbReference type="RuleBase" id="RU000682"/>
    </source>
</evidence>
<feature type="compositionally biased region" description="Low complexity" evidence="9">
    <location>
        <begin position="162"/>
        <end position="179"/>
    </location>
</feature>
<evidence type="ECO:0000313" key="13">
    <source>
        <dbReference type="EMBL" id="CAH0513755.1"/>
    </source>
</evidence>
<feature type="compositionally biased region" description="Polar residues" evidence="9">
    <location>
        <begin position="133"/>
        <end position="147"/>
    </location>
</feature>
<dbReference type="Proteomes" id="UP001158986">
    <property type="component" value="Unassembled WGS sequence"/>
</dbReference>
<keyword evidence="5" id="KW-0862">Zinc</keyword>
<dbReference type="EMBL" id="CAKLCB010000028">
    <property type="protein sequence ID" value="CAH0513755.1"/>
    <property type="molecule type" value="Genomic_DNA"/>
</dbReference>
<evidence type="ECO:0000256" key="1">
    <source>
        <dbReference type="ARBA" id="ARBA00004123"/>
    </source>
</evidence>
<keyword evidence="14" id="KW-1185">Reference proteome</keyword>
<evidence type="ECO:0000256" key="2">
    <source>
        <dbReference type="ARBA" id="ARBA00010341"/>
    </source>
</evidence>
<feature type="compositionally biased region" description="Polar residues" evidence="9">
    <location>
        <begin position="289"/>
        <end position="303"/>
    </location>
</feature>
<comment type="caution">
    <text evidence="13">The sequence shown here is derived from an EMBL/GenBank/DDBJ whole genome shotgun (WGS) entry which is preliminary data.</text>
</comment>
<keyword evidence="3" id="KW-0479">Metal-binding</keyword>
<keyword evidence="6 8" id="KW-0539">Nucleus</keyword>
<dbReference type="Gene3D" id="1.10.10.60">
    <property type="entry name" value="Homeodomain-like"/>
    <property type="match status" value="3"/>
</dbReference>
<dbReference type="InterPro" id="IPR047152">
    <property type="entry name" value="Caudal_homeobox"/>
</dbReference>
<evidence type="ECO:0000256" key="5">
    <source>
        <dbReference type="ARBA" id="ARBA00022833"/>
    </source>
</evidence>